<proteinExistence type="inferred from homology"/>
<keyword evidence="3 4" id="KW-0346">Stress response</keyword>
<evidence type="ECO:0000313" key="8">
    <source>
        <dbReference type="EMBL" id="CAM11890.1"/>
    </source>
</evidence>
<comment type="subunit">
    <text evidence="3">Homodimer.</text>
</comment>
<dbReference type="Proteomes" id="UP000008323">
    <property type="component" value="Chromosome"/>
</dbReference>
<dbReference type="InterPro" id="IPR000740">
    <property type="entry name" value="GrpE"/>
</dbReference>
<comment type="subcellular location">
    <subcellularLocation>
        <location evidence="3">Cytoplasm</location>
    </subcellularLocation>
</comment>
<dbReference type="InterPro" id="IPR013805">
    <property type="entry name" value="GrpE_CC"/>
</dbReference>
<comment type="function">
    <text evidence="3 4">Participates actively in the response to hyperosmotic and heat shock by preventing the aggregation of stress-denatured proteins, in association with DnaK and GrpE. It is the nucleotide exchange factor for DnaK and may function as a thermosensor. Unfolded proteins bind initially to DnaJ; upon interaction with the DnaJ-bound protein, DnaK hydrolyzes its bound ATP, resulting in the formation of a stable complex. GrpE releases ADP from DnaK; ATP binding to DnaK triggers the release of the substrate protein, thus completing the reaction cycle. Several rounds of ATP-dependent interactions between DnaJ, DnaK and GrpE are required for fully efficient folding.</text>
</comment>
<dbReference type="PROSITE" id="PS01071">
    <property type="entry name" value="GRPE"/>
    <property type="match status" value="1"/>
</dbReference>
<evidence type="ECO:0000256" key="1">
    <source>
        <dbReference type="ARBA" id="ARBA00009054"/>
    </source>
</evidence>
<dbReference type="KEGG" id="pal:PA0556"/>
<evidence type="ECO:0000256" key="4">
    <source>
        <dbReference type="RuleBase" id="RU000639"/>
    </source>
</evidence>
<keyword evidence="2 3" id="KW-0143">Chaperone</keyword>
<dbReference type="Pfam" id="PF01025">
    <property type="entry name" value="GrpE"/>
    <property type="match status" value="1"/>
</dbReference>
<dbReference type="GO" id="GO:0006457">
    <property type="term" value="P:protein folding"/>
    <property type="evidence" value="ECO:0007669"/>
    <property type="project" value="InterPro"/>
</dbReference>
<dbReference type="Gene3D" id="2.30.22.10">
    <property type="entry name" value="Head domain of nucleotide exchange factor GrpE"/>
    <property type="match status" value="1"/>
</dbReference>
<keyword evidence="3" id="KW-0963">Cytoplasm</keyword>
<name>B1VAB7_PHYAS</name>
<evidence type="ECO:0000256" key="2">
    <source>
        <dbReference type="ARBA" id="ARBA00023186"/>
    </source>
</evidence>
<feature type="region of interest" description="Disordered" evidence="7">
    <location>
        <begin position="20"/>
        <end position="54"/>
    </location>
</feature>
<protein>
    <recommendedName>
        <fullName evidence="3 4">Protein GrpE</fullName>
    </recommendedName>
    <alternativeName>
        <fullName evidence="3">HSP-70 cofactor</fullName>
    </alternativeName>
</protein>
<organism evidence="8 9">
    <name type="scientific">Phytoplasma australiense</name>
    <dbReference type="NCBI Taxonomy" id="59748"/>
    <lineage>
        <taxon>Bacteria</taxon>
        <taxon>Bacillati</taxon>
        <taxon>Mycoplasmatota</taxon>
        <taxon>Mollicutes</taxon>
        <taxon>Acholeplasmatales</taxon>
        <taxon>Acholeplasmataceae</taxon>
        <taxon>Candidatus Phytoplasma</taxon>
        <taxon>16SrXII (Stolbur group)</taxon>
    </lineage>
</organism>
<dbReference type="CDD" id="cd00446">
    <property type="entry name" value="GrpE"/>
    <property type="match status" value="1"/>
</dbReference>
<dbReference type="GO" id="GO:0000774">
    <property type="term" value="F:adenyl-nucleotide exchange factor activity"/>
    <property type="evidence" value="ECO:0007669"/>
    <property type="project" value="InterPro"/>
</dbReference>
<evidence type="ECO:0000256" key="3">
    <source>
        <dbReference type="HAMAP-Rule" id="MF_01151"/>
    </source>
</evidence>
<evidence type="ECO:0000256" key="7">
    <source>
        <dbReference type="SAM" id="MobiDB-lite"/>
    </source>
</evidence>
<dbReference type="GO" id="GO:0051087">
    <property type="term" value="F:protein-folding chaperone binding"/>
    <property type="evidence" value="ECO:0007669"/>
    <property type="project" value="InterPro"/>
</dbReference>
<dbReference type="Gene3D" id="3.90.20.20">
    <property type="match status" value="1"/>
</dbReference>
<dbReference type="SUPFAM" id="SSF58014">
    <property type="entry name" value="Coiled-coil domain of nucleotide exchange factor GrpE"/>
    <property type="match status" value="1"/>
</dbReference>
<sequence>MLFEEKEEKNNCQACDVCDDNEKNATPTEETKKKLNSDCDCTHQDNTQTEKKPSSKTIVKLKEQINKLTLQLEEQKKAFADASLKNQAELINFKKRLQKQKIQELKYASSNLISDLLVPLEQLEKALEISTDNELLKKYLLGFQMIQQQIKNILKEEGVEEIQALNAVFNPALHNALEKISEPEKPNKTNLKVLQKGYLYKEKILRPAMVQVNEWSNEDGKK</sequence>
<evidence type="ECO:0000256" key="6">
    <source>
        <dbReference type="SAM" id="Coils"/>
    </source>
</evidence>
<reference evidence="8 9" key="1">
    <citation type="journal article" date="2008" name="J. Bacteriol.">
        <title>Comparative genome analysis of 'Candidatus Phytoplasma australiense' (subgroup tuf-Australia I; rp-A) and 'Ca. Phytoplasma asteris' strains OY-M and AY-WB.</title>
        <authorList>
            <person name="Tran-Nguyen L.T."/>
            <person name="Kube M."/>
            <person name="Schneider B."/>
            <person name="Reinhardt R."/>
            <person name="Gibb K.S."/>
        </authorList>
    </citation>
    <scope>NUCLEOTIDE SEQUENCE [LARGE SCALE GENOMIC DNA]</scope>
</reference>
<evidence type="ECO:0000313" key="9">
    <source>
        <dbReference type="Proteomes" id="UP000008323"/>
    </source>
</evidence>
<dbReference type="HAMAP" id="MF_01151">
    <property type="entry name" value="GrpE"/>
    <property type="match status" value="1"/>
</dbReference>
<dbReference type="PANTHER" id="PTHR21237">
    <property type="entry name" value="GRPE PROTEIN"/>
    <property type="match status" value="1"/>
</dbReference>
<dbReference type="InterPro" id="IPR009012">
    <property type="entry name" value="GrpE_head"/>
</dbReference>
<comment type="similarity">
    <text evidence="1 3 5">Belongs to the GrpE family.</text>
</comment>
<accession>B1VAB7</accession>
<dbReference type="GO" id="GO:0005737">
    <property type="term" value="C:cytoplasm"/>
    <property type="evidence" value="ECO:0007669"/>
    <property type="project" value="UniProtKB-SubCell"/>
</dbReference>
<keyword evidence="6" id="KW-0175">Coiled coil</keyword>
<dbReference type="GO" id="GO:0042803">
    <property type="term" value="F:protein homodimerization activity"/>
    <property type="evidence" value="ECO:0007669"/>
    <property type="project" value="InterPro"/>
</dbReference>
<dbReference type="PANTHER" id="PTHR21237:SF23">
    <property type="entry name" value="GRPE PROTEIN HOMOLOG, MITOCHONDRIAL"/>
    <property type="match status" value="1"/>
</dbReference>
<evidence type="ECO:0000256" key="5">
    <source>
        <dbReference type="RuleBase" id="RU004478"/>
    </source>
</evidence>
<dbReference type="AlphaFoldDB" id="B1VAB7"/>
<feature type="compositionally biased region" description="Basic and acidic residues" evidence="7">
    <location>
        <begin position="29"/>
        <end position="53"/>
    </location>
</feature>
<feature type="coiled-coil region" evidence="6">
    <location>
        <begin position="58"/>
        <end position="85"/>
    </location>
</feature>
<dbReference type="eggNOG" id="COG0576">
    <property type="taxonomic scope" value="Bacteria"/>
</dbReference>
<dbReference type="EMBL" id="AM422018">
    <property type="protein sequence ID" value="CAM11890.1"/>
    <property type="molecule type" value="Genomic_DNA"/>
</dbReference>
<dbReference type="STRING" id="59748.PA0556"/>
<dbReference type="PRINTS" id="PR00773">
    <property type="entry name" value="GRPEPROTEIN"/>
</dbReference>
<gene>
    <name evidence="3 8" type="primary">grpE</name>
    <name evidence="8" type="ordered locus">PA0556</name>
</gene>
<dbReference type="SUPFAM" id="SSF51064">
    <property type="entry name" value="Head domain of nucleotide exchange factor GrpE"/>
    <property type="match status" value="1"/>
</dbReference>
<dbReference type="GO" id="GO:0051082">
    <property type="term" value="F:unfolded protein binding"/>
    <property type="evidence" value="ECO:0007669"/>
    <property type="project" value="TreeGrafter"/>
</dbReference>